<sequence>MGIVNATPDSFYDGGKLKSDAAILKQVDQMLRDGAAFIDVGGYSSRPDGTHISVEEELQRVIPVIDLIKKSFEGVVLSCDSFRESVIASALQHGIDIVNDISAGKLDSKILETVGKASVPYIMMHMRGTPQTMKSLTNYDNLLIQMNSYFAERIATARAAGIKDIIIDPGFGFAKTTAQNFQLLKQMELLKSQDVPILAGVSRKSMIYKTLGTNASKALNGTSALHMLCLQNGASILRVHDVKEAVEVIQLFQAIQEN</sequence>
<dbReference type="NCBIfam" id="TIGR01496">
    <property type="entry name" value="DHPS"/>
    <property type="match status" value="1"/>
</dbReference>
<dbReference type="InterPro" id="IPR006390">
    <property type="entry name" value="DHP_synth_dom"/>
</dbReference>
<evidence type="ECO:0000256" key="6">
    <source>
        <dbReference type="ARBA" id="ARBA00022723"/>
    </source>
</evidence>
<organism evidence="10 11">
    <name type="scientific">Nonlabens marinus S1-08</name>
    <dbReference type="NCBI Taxonomy" id="1454201"/>
    <lineage>
        <taxon>Bacteria</taxon>
        <taxon>Pseudomonadati</taxon>
        <taxon>Bacteroidota</taxon>
        <taxon>Flavobacteriia</taxon>
        <taxon>Flavobacteriales</taxon>
        <taxon>Flavobacteriaceae</taxon>
        <taxon>Nonlabens</taxon>
    </lineage>
</organism>
<dbReference type="InterPro" id="IPR011005">
    <property type="entry name" value="Dihydropteroate_synth-like_sf"/>
</dbReference>
<dbReference type="Pfam" id="PF00809">
    <property type="entry name" value="Pterin_bind"/>
    <property type="match status" value="1"/>
</dbReference>
<dbReference type="InterPro" id="IPR000489">
    <property type="entry name" value="Pterin-binding_dom"/>
</dbReference>
<evidence type="ECO:0000256" key="3">
    <source>
        <dbReference type="ARBA" id="ARBA00004763"/>
    </source>
</evidence>
<dbReference type="EMBL" id="AP014548">
    <property type="protein sequence ID" value="BAO55556.1"/>
    <property type="molecule type" value="Genomic_DNA"/>
</dbReference>
<dbReference type="EC" id="2.5.1.15" evidence="4"/>
<keyword evidence="6" id="KW-0479">Metal-binding</keyword>
<evidence type="ECO:0000256" key="7">
    <source>
        <dbReference type="ARBA" id="ARBA00022842"/>
    </source>
</evidence>
<dbReference type="PANTHER" id="PTHR20941:SF1">
    <property type="entry name" value="FOLIC ACID SYNTHESIS PROTEIN FOL1"/>
    <property type="match status" value="1"/>
</dbReference>
<gene>
    <name evidence="10" type="ORF">NMS_1547</name>
</gene>
<dbReference type="CDD" id="cd00739">
    <property type="entry name" value="DHPS"/>
    <property type="match status" value="1"/>
</dbReference>
<dbReference type="GO" id="GO:0004156">
    <property type="term" value="F:dihydropteroate synthase activity"/>
    <property type="evidence" value="ECO:0007669"/>
    <property type="project" value="UniProtKB-EC"/>
</dbReference>
<keyword evidence="11" id="KW-1185">Reference proteome</keyword>
<comment type="catalytic activity">
    <reaction evidence="1">
        <text>(7,8-dihydropterin-6-yl)methyl diphosphate + 4-aminobenzoate = 7,8-dihydropteroate + diphosphate</text>
        <dbReference type="Rhea" id="RHEA:19949"/>
        <dbReference type="ChEBI" id="CHEBI:17836"/>
        <dbReference type="ChEBI" id="CHEBI:17839"/>
        <dbReference type="ChEBI" id="CHEBI:33019"/>
        <dbReference type="ChEBI" id="CHEBI:72950"/>
        <dbReference type="EC" id="2.5.1.15"/>
    </reaction>
</comment>
<evidence type="ECO:0000256" key="2">
    <source>
        <dbReference type="ARBA" id="ARBA00001946"/>
    </source>
</evidence>
<reference evidence="10 11" key="1">
    <citation type="journal article" date="2014" name="Proc. Natl. Acad. Sci. U.S.A.">
        <title>Functional characterization of flavobacteria rhodopsins reveals a unique class of light-driven chloride pump in bacteria.</title>
        <authorList>
            <person name="Yoshizawa S."/>
            <person name="Kumagai Y."/>
            <person name="Kim H."/>
            <person name="Ogura Y."/>
            <person name="Hayashi T."/>
            <person name="Iwasaki W."/>
            <person name="DeLong E.F."/>
            <person name="Kogure K."/>
        </authorList>
    </citation>
    <scope>NUCLEOTIDE SEQUENCE [LARGE SCALE GENOMIC DNA]</scope>
    <source>
        <strain evidence="10 11">S1-08</strain>
    </source>
</reference>
<evidence type="ECO:0000313" key="10">
    <source>
        <dbReference type="EMBL" id="BAO55556.1"/>
    </source>
</evidence>
<dbReference type="KEGG" id="nmf:NMS_1547"/>
<dbReference type="SUPFAM" id="SSF51717">
    <property type="entry name" value="Dihydropteroate synthetase-like"/>
    <property type="match status" value="1"/>
</dbReference>
<feature type="domain" description="Pterin-binding" evidence="9">
    <location>
        <begin position="1"/>
        <end position="250"/>
    </location>
</feature>
<dbReference type="GO" id="GO:0046654">
    <property type="term" value="P:tetrahydrofolate biosynthetic process"/>
    <property type="evidence" value="ECO:0007669"/>
    <property type="project" value="TreeGrafter"/>
</dbReference>
<keyword evidence="7" id="KW-0460">Magnesium</keyword>
<dbReference type="GO" id="GO:0005829">
    <property type="term" value="C:cytosol"/>
    <property type="evidence" value="ECO:0007669"/>
    <property type="project" value="TreeGrafter"/>
</dbReference>
<dbReference type="HOGENOM" id="CLU_008023_0_2_10"/>
<evidence type="ECO:0000256" key="8">
    <source>
        <dbReference type="ARBA" id="ARBA00022909"/>
    </source>
</evidence>
<dbReference type="PROSITE" id="PS50972">
    <property type="entry name" value="PTERIN_BINDING"/>
    <property type="match status" value="1"/>
</dbReference>
<proteinExistence type="predicted"/>
<evidence type="ECO:0000259" key="9">
    <source>
        <dbReference type="PROSITE" id="PS50972"/>
    </source>
</evidence>
<dbReference type="GO" id="GO:0046872">
    <property type="term" value="F:metal ion binding"/>
    <property type="evidence" value="ECO:0007669"/>
    <property type="project" value="UniProtKB-KW"/>
</dbReference>
<evidence type="ECO:0000256" key="1">
    <source>
        <dbReference type="ARBA" id="ARBA00000012"/>
    </source>
</evidence>
<dbReference type="STRING" id="1454201.NMS_1547"/>
<dbReference type="Proteomes" id="UP000031760">
    <property type="component" value="Chromosome"/>
</dbReference>
<dbReference type="AlphaFoldDB" id="W8W019"/>
<comment type="cofactor">
    <cofactor evidence="2">
        <name>Mg(2+)</name>
        <dbReference type="ChEBI" id="CHEBI:18420"/>
    </cofactor>
</comment>
<dbReference type="InterPro" id="IPR045031">
    <property type="entry name" value="DHP_synth-like"/>
</dbReference>
<accession>W8W019</accession>
<name>W8W019_9FLAO</name>
<comment type="pathway">
    <text evidence="3">Cofactor biosynthesis; tetrahydrofolate biosynthesis; 7,8-dihydrofolate from 2-amino-4-hydroxy-6-hydroxymethyl-7,8-dihydropteridine diphosphate and 4-aminobenzoate: step 1/2.</text>
</comment>
<keyword evidence="5" id="KW-0808">Transferase</keyword>
<evidence type="ECO:0000313" key="11">
    <source>
        <dbReference type="Proteomes" id="UP000031760"/>
    </source>
</evidence>
<evidence type="ECO:0000256" key="4">
    <source>
        <dbReference type="ARBA" id="ARBA00012458"/>
    </source>
</evidence>
<dbReference type="GO" id="GO:0046656">
    <property type="term" value="P:folic acid biosynthetic process"/>
    <property type="evidence" value="ECO:0007669"/>
    <property type="project" value="UniProtKB-KW"/>
</dbReference>
<dbReference type="PANTHER" id="PTHR20941">
    <property type="entry name" value="FOLATE SYNTHESIS PROTEINS"/>
    <property type="match status" value="1"/>
</dbReference>
<dbReference type="Gene3D" id="3.20.20.20">
    <property type="entry name" value="Dihydropteroate synthase-like"/>
    <property type="match status" value="1"/>
</dbReference>
<evidence type="ECO:0000256" key="5">
    <source>
        <dbReference type="ARBA" id="ARBA00022679"/>
    </source>
</evidence>
<keyword evidence="8" id="KW-0289">Folate biosynthesis</keyword>
<protein>
    <recommendedName>
        <fullName evidence="4">dihydropteroate synthase</fullName>
        <ecNumber evidence="4">2.5.1.15</ecNumber>
    </recommendedName>
</protein>